<evidence type="ECO:0000259" key="7">
    <source>
        <dbReference type="Pfam" id="PF17917"/>
    </source>
</evidence>
<dbReference type="Pfam" id="PF17917">
    <property type="entry name" value="RT_RNaseH"/>
    <property type="match status" value="1"/>
</dbReference>
<evidence type="ECO:0000256" key="3">
    <source>
        <dbReference type="ARBA" id="ARBA00022722"/>
    </source>
</evidence>
<evidence type="ECO:0000256" key="5">
    <source>
        <dbReference type="ARBA" id="ARBA00022801"/>
    </source>
</evidence>
<evidence type="ECO:0000256" key="2">
    <source>
        <dbReference type="ARBA" id="ARBA00022695"/>
    </source>
</evidence>
<dbReference type="GO" id="GO:0003964">
    <property type="term" value="F:RNA-directed DNA polymerase activity"/>
    <property type="evidence" value="ECO:0007669"/>
    <property type="project" value="UniProtKB-KW"/>
</dbReference>
<proteinExistence type="predicted"/>
<dbReference type="EMBL" id="BQNB010012132">
    <property type="protein sequence ID" value="GJS99635.1"/>
    <property type="molecule type" value="Genomic_DNA"/>
</dbReference>
<evidence type="ECO:0000313" key="9">
    <source>
        <dbReference type="Proteomes" id="UP001151760"/>
    </source>
</evidence>
<name>A0ABQ5ABC5_9ASTR</name>
<dbReference type="PANTHER" id="PTHR37984:SF5">
    <property type="entry name" value="PROTEIN NYNRIN-LIKE"/>
    <property type="match status" value="1"/>
</dbReference>
<keyword evidence="1" id="KW-0808">Transferase</keyword>
<comment type="caution">
    <text evidence="8">The sequence shown here is derived from an EMBL/GenBank/DDBJ whole genome shotgun (WGS) entry which is preliminary data.</text>
</comment>
<organism evidence="8 9">
    <name type="scientific">Tanacetum coccineum</name>
    <dbReference type="NCBI Taxonomy" id="301880"/>
    <lineage>
        <taxon>Eukaryota</taxon>
        <taxon>Viridiplantae</taxon>
        <taxon>Streptophyta</taxon>
        <taxon>Embryophyta</taxon>
        <taxon>Tracheophyta</taxon>
        <taxon>Spermatophyta</taxon>
        <taxon>Magnoliopsida</taxon>
        <taxon>eudicotyledons</taxon>
        <taxon>Gunneridae</taxon>
        <taxon>Pentapetalae</taxon>
        <taxon>asterids</taxon>
        <taxon>campanulids</taxon>
        <taxon>Asterales</taxon>
        <taxon>Asteraceae</taxon>
        <taxon>Asteroideae</taxon>
        <taxon>Anthemideae</taxon>
        <taxon>Anthemidinae</taxon>
        <taxon>Tanacetum</taxon>
    </lineage>
</organism>
<dbReference type="CDD" id="cd09274">
    <property type="entry name" value="RNase_HI_RT_Ty3"/>
    <property type="match status" value="1"/>
</dbReference>
<dbReference type="Proteomes" id="UP001151760">
    <property type="component" value="Unassembled WGS sequence"/>
</dbReference>
<sequence>MIKPDWSVPFEIICDASDYAVRAVLGQRKDKHFQPIHYASKMMNKAQENYTITEKKLLAVVFAFDKFRQHLVLSKTIIFTDHSALWYLFTKQNAKPLLIRWILLLQEFDIKIRDKKGTENLIADHLPPPDEVGKSFDNVIAARQQGIMVSPQLQGKSSKPEFHGPISSAGVALQISPGLVDACHSGNISSRDEDTSKVHPMAIDYVSKWVEAQAFPASDAPNVVNFLKRLFVRFGISKALKSDRGTYFCNYQVERAMKIMSSSSIHNRISSANKTGRQIRIKHQMHFGENIRSQHGKELSIKLADASWEFRTEFKTPFREHQFRNNLWQRCHLLSKLEHTRLLGHFKTLRKDMKNGAIEDGSEFIVNEQRVKPYQKDALNVGKDDYITLEDEGEVTLYLMRRNPEVLRTFQEDDSWRMI</sequence>
<dbReference type="InterPro" id="IPR043502">
    <property type="entry name" value="DNA/RNA_pol_sf"/>
</dbReference>
<dbReference type="InterPro" id="IPR036397">
    <property type="entry name" value="RNaseH_sf"/>
</dbReference>
<keyword evidence="5" id="KW-0378">Hydrolase</keyword>
<dbReference type="InterPro" id="IPR041373">
    <property type="entry name" value="RT_RNaseH"/>
</dbReference>
<keyword evidence="4" id="KW-0255">Endonuclease</keyword>
<feature type="domain" description="Reverse transcriptase RNase H-like" evidence="7">
    <location>
        <begin position="5"/>
        <end position="108"/>
    </location>
</feature>
<keyword evidence="2" id="KW-0548">Nucleotidyltransferase</keyword>
<gene>
    <name evidence="8" type="ORF">Tco_0820805</name>
</gene>
<evidence type="ECO:0000256" key="6">
    <source>
        <dbReference type="ARBA" id="ARBA00022918"/>
    </source>
</evidence>
<evidence type="ECO:0000256" key="1">
    <source>
        <dbReference type="ARBA" id="ARBA00022679"/>
    </source>
</evidence>
<dbReference type="Gene3D" id="3.10.20.370">
    <property type="match status" value="1"/>
</dbReference>
<dbReference type="InterPro" id="IPR050951">
    <property type="entry name" value="Retrovirus_Pol_polyprotein"/>
</dbReference>
<protein>
    <submittedName>
        <fullName evidence="8">Reverse transcriptase domain-containing protein</fullName>
    </submittedName>
</protein>
<reference evidence="8" key="2">
    <citation type="submission" date="2022-01" db="EMBL/GenBank/DDBJ databases">
        <authorList>
            <person name="Yamashiro T."/>
            <person name="Shiraishi A."/>
            <person name="Satake H."/>
            <person name="Nakayama K."/>
        </authorList>
    </citation>
    <scope>NUCLEOTIDE SEQUENCE</scope>
</reference>
<keyword evidence="6 8" id="KW-0695">RNA-directed DNA polymerase</keyword>
<dbReference type="SUPFAM" id="SSF53098">
    <property type="entry name" value="Ribonuclease H-like"/>
    <property type="match status" value="1"/>
</dbReference>
<reference evidence="8" key="1">
    <citation type="journal article" date="2022" name="Int. J. Mol. Sci.">
        <title>Draft Genome of Tanacetum Coccineum: Genomic Comparison of Closely Related Tanacetum-Family Plants.</title>
        <authorList>
            <person name="Yamashiro T."/>
            <person name="Shiraishi A."/>
            <person name="Nakayama K."/>
            <person name="Satake H."/>
        </authorList>
    </citation>
    <scope>NUCLEOTIDE SEQUENCE</scope>
</reference>
<dbReference type="PANTHER" id="PTHR37984">
    <property type="entry name" value="PROTEIN CBG26694"/>
    <property type="match status" value="1"/>
</dbReference>
<dbReference type="SUPFAM" id="SSF56672">
    <property type="entry name" value="DNA/RNA polymerases"/>
    <property type="match status" value="1"/>
</dbReference>
<accession>A0ABQ5ABC5</accession>
<dbReference type="InterPro" id="IPR012337">
    <property type="entry name" value="RNaseH-like_sf"/>
</dbReference>
<evidence type="ECO:0000313" key="8">
    <source>
        <dbReference type="EMBL" id="GJS99635.1"/>
    </source>
</evidence>
<evidence type="ECO:0000256" key="4">
    <source>
        <dbReference type="ARBA" id="ARBA00022759"/>
    </source>
</evidence>
<keyword evidence="3" id="KW-0540">Nuclease</keyword>
<keyword evidence="9" id="KW-1185">Reference proteome</keyword>
<dbReference type="Gene3D" id="3.30.420.10">
    <property type="entry name" value="Ribonuclease H-like superfamily/Ribonuclease H"/>
    <property type="match status" value="1"/>
</dbReference>